<dbReference type="PANTHER" id="PTHR36173:SF1">
    <property type="entry name" value="RIBONUCLEASE VAPC22"/>
    <property type="match status" value="1"/>
</dbReference>
<evidence type="ECO:0000259" key="1">
    <source>
        <dbReference type="Pfam" id="PF01850"/>
    </source>
</evidence>
<reference evidence="2 3" key="1">
    <citation type="submission" date="2020-08" db="EMBL/GenBank/DDBJ databases">
        <title>Bridging the membrane lipid divide: bacteria of the FCB group superphylum have the potential to synthesize archaeal ether lipids.</title>
        <authorList>
            <person name="Villanueva L."/>
            <person name="Von Meijenfeldt F.A.B."/>
            <person name="Westbye A.B."/>
            <person name="Yadav S."/>
            <person name="Hopmans E.C."/>
            <person name="Dutilh B.E."/>
            <person name="Sinninghe Damste J.S."/>
        </authorList>
    </citation>
    <scope>NUCLEOTIDE SEQUENCE [LARGE SCALE GENOMIC DNA]</scope>
    <source>
        <strain evidence="2">NIOZ-UU47</strain>
    </source>
</reference>
<dbReference type="EMBL" id="JACNJZ010000138">
    <property type="protein sequence ID" value="MBC8318212.1"/>
    <property type="molecule type" value="Genomic_DNA"/>
</dbReference>
<name>A0A8J6NEN7_9BACT</name>
<organism evidence="2 3">
    <name type="scientific">Candidatus Desulfobia pelagia</name>
    <dbReference type="NCBI Taxonomy" id="2841692"/>
    <lineage>
        <taxon>Bacteria</taxon>
        <taxon>Pseudomonadati</taxon>
        <taxon>Thermodesulfobacteriota</taxon>
        <taxon>Desulfobulbia</taxon>
        <taxon>Desulfobulbales</taxon>
        <taxon>Desulfobulbaceae</taxon>
        <taxon>Candidatus Desulfobia</taxon>
    </lineage>
</organism>
<comment type="caution">
    <text evidence="2">The sequence shown here is derived from an EMBL/GenBank/DDBJ whole genome shotgun (WGS) entry which is preliminary data.</text>
</comment>
<proteinExistence type="predicted"/>
<dbReference type="PANTHER" id="PTHR36173">
    <property type="entry name" value="RIBONUCLEASE VAPC16-RELATED"/>
    <property type="match status" value="1"/>
</dbReference>
<evidence type="ECO:0000313" key="3">
    <source>
        <dbReference type="Proteomes" id="UP000614424"/>
    </source>
</evidence>
<dbReference type="InterPro" id="IPR002716">
    <property type="entry name" value="PIN_dom"/>
</dbReference>
<sequence length="131" mass="14880">MIVLDTHIWLWWVSEPETLSKKARQAIQGASAEQGVVISSMSTWEIAMLVQKGRLEFSIDVRDWIRKTEALPFVSFVPVDNTIALRSVNLPGLFHQDPADRIIVATALSLGLPIVTKDEKIQRYEHVKSIW</sequence>
<dbReference type="AlphaFoldDB" id="A0A8J6NEN7"/>
<dbReference type="SUPFAM" id="SSF88723">
    <property type="entry name" value="PIN domain-like"/>
    <property type="match status" value="1"/>
</dbReference>
<dbReference type="InterPro" id="IPR029060">
    <property type="entry name" value="PIN-like_dom_sf"/>
</dbReference>
<dbReference type="CDD" id="cd09872">
    <property type="entry name" value="PIN_Sll0205-like"/>
    <property type="match status" value="1"/>
</dbReference>
<dbReference type="Proteomes" id="UP000614424">
    <property type="component" value="Unassembled WGS sequence"/>
</dbReference>
<gene>
    <name evidence="2" type="ORF">H8E41_09920</name>
</gene>
<accession>A0A8J6NEN7</accession>
<dbReference type="InterPro" id="IPR041705">
    <property type="entry name" value="PIN_Sll0205"/>
</dbReference>
<dbReference type="InterPro" id="IPR052919">
    <property type="entry name" value="TA_system_RNase"/>
</dbReference>
<dbReference type="Pfam" id="PF01850">
    <property type="entry name" value="PIN"/>
    <property type="match status" value="1"/>
</dbReference>
<protein>
    <submittedName>
        <fullName evidence="2">Type II toxin-antitoxin system VapC family toxin</fullName>
    </submittedName>
</protein>
<evidence type="ECO:0000313" key="2">
    <source>
        <dbReference type="EMBL" id="MBC8318212.1"/>
    </source>
</evidence>
<dbReference type="Gene3D" id="3.40.50.1010">
    <property type="entry name" value="5'-nuclease"/>
    <property type="match status" value="1"/>
</dbReference>
<feature type="domain" description="PIN" evidence="1">
    <location>
        <begin position="2"/>
        <end position="125"/>
    </location>
</feature>